<evidence type="ECO:0000313" key="1">
    <source>
        <dbReference type="EMBL" id="ADE77393.1"/>
    </source>
</evidence>
<proteinExistence type="evidence at transcript level"/>
<dbReference type="AlphaFoldDB" id="D5ACX4"/>
<reference evidence="1" key="1">
    <citation type="submission" date="2010-04" db="EMBL/GenBank/DDBJ databases">
        <authorList>
            <person name="Reid K.E."/>
            <person name="Liao N."/>
            <person name="Chan S."/>
            <person name="Docking R."/>
            <person name="Taylor G."/>
            <person name="Moore R."/>
            <person name="Mayo M."/>
            <person name="Munro S."/>
            <person name="King J."/>
            <person name="Yanchuk A."/>
            <person name="Holt R."/>
            <person name="Jones S."/>
            <person name="Marra M."/>
            <person name="Ritland C.E."/>
            <person name="Ritland K."/>
            <person name="Bohlmann J."/>
        </authorList>
    </citation>
    <scope>NUCLEOTIDE SEQUENCE</scope>
    <source>
        <tissue evidence="1">Bud</tissue>
    </source>
</reference>
<sequence>MDAEFWTSCMTAAKRQAALNTGYLKTVLSQSSRSYEELWKDTPIIWEAQVFLGKVRSEVRFELGCLPLGYCCGWWWSCFPSEDYGEERFD</sequence>
<protein>
    <submittedName>
        <fullName evidence="1">Uncharacterized protein</fullName>
    </submittedName>
</protein>
<name>D5ACX4_PICSI</name>
<organism evidence="1">
    <name type="scientific">Picea sitchensis</name>
    <name type="common">Sitka spruce</name>
    <name type="synonym">Pinus sitchensis</name>
    <dbReference type="NCBI Taxonomy" id="3332"/>
    <lineage>
        <taxon>Eukaryota</taxon>
        <taxon>Viridiplantae</taxon>
        <taxon>Streptophyta</taxon>
        <taxon>Embryophyta</taxon>
        <taxon>Tracheophyta</taxon>
        <taxon>Spermatophyta</taxon>
        <taxon>Pinopsida</taxon>
        <taxon>Pinidae</taxon>
        <taxon>Conifers I</taxon>
        <taxon>Pinales</taxon>
        <taxon>Pinaceae</taxon>
        <taxon>Picea</taxon>
    </lineage>
</organism>
<dbReference type="EMBL" id="BT124119">
    <property type="protein sequence ID" value="ADE77393.1"/>
    <property type="molecule type" value="mRNA"/>
</dbReference>
<accession>D5ACX4</accession>